<evidence type="ECO:0000313" key="1">
    <source>
        <dbReference type="EMBL" id="CAL8120209.1"/>
    </source>
</evidence>
<sequence length="307" mass="35808">MSTVATYPRYLQVPEFLLAGQYDQTLIAQDFVGRSRISASVTFSHTILQYRFEWQVAILLGDDGNVYLGYRLIGQQPLEPLHNMHFWIIATGFLKGFDGSKWSVGHFFQGSDLPILRADPKWRGLWMASRNLIASPGQPGTMRLEHLLDPRTEKLETLFQLAFWRCRINMFEAFHYLCVFDVARLDNLPIELRTKPTDVCLVTFNGIVKAHLSKLYDEFPGLLGDMRLAPLRSGYIWVVVRLPYRSLMKLVQIMYDSFYAGFERDFPALVALVMRLNMRELHAKMDKWWQENHRAKSRCECKECDRK</sequence>
<organism evidence="1 2">
    <name type="scientific">Orchesella dallaii</name>
    <dbReference type="NCBI Taxonomy" id="48710"/>
    <lineage>
        <taxon>Eukaryota</taxon>
        <taxon>Metazoa</taxon>
        <taxon>Ecdysozoa</taxon>
        <taxon>Arthropoda</taxon>
        <taxon>Hexapoda</taxon>
        <taxon>Collembola</taxon>
        <taxon>Entomobryomorpha</taxon>
        <taxon>Entomobryoidea</taxon>
        <taxon>Orchesellidae</taxon>
        <taxon>Orchesellinae</taxon>
        <taxon>Orchesella</taxon>
    </lineage>
</organism>
<reference evidence="1 2" key="1">
    <citation type="submission" date="2024-08" db="EMBL/GenBank/DDBJ databases">
        <authorList>
            <person name="Cucini C."/>
            <person name="Frati F."/>
        </authorList>
    </citation>
    <scope>NUCLEOTIDE SEQUENCE [LARGE SCALE GENOMIC DNA]</scope>
</reference>
<keyword evidence="2" id="KW-1185">Reference proteome</keyword>
<dbReference type="Proteomes" id="UP001642540">
    <property type="component" value="Unassembled WGS sequence"/>
</dbReference>
<evidence type="ECO:0000313" key="2">
    <source>
        <dbReference type="Proteomes" id="UP001642540"/>
    </source>
</evidence>
<comment type="caution">
    <text evidence="1">The sequence shown here is derived from an EMBL/GenBank/DDBJ whole genome shotgun (WGS) entry which is preliminary data.</text>
</comment>
<protein>
    <submittedName>
        <fullName evidence="1">Uncharacterized protein</fullName>
    </submittedName>
</protein>
<proteinExistence type="predicted"/>
<dbReference type="EMBL" id="CAXLJM020000062">
    <property type="protein sequence ID" value="CAL8120209.1"/>
    <property type="molecule type" value="Genomic_DNA"/>
</dbReference>
<accession>A0ABP1RC27</accession>
<name>A0ABP1RC27_9HEXA</name>
<gene>
    <name evidence="1" type="ORF">ODALV1_LOCUS18902</name>
</gene>